<comment type="caution">
    <text evidence="2">The sequence shown here is derived from an EMBL/GenBank/DDBJ whole genome shotgun (WGS) entry which is preliminary data.</text>
</comment>
<protein>
    <submittedName>
        <fullName evidence="2">Uncharacterized protein</fullName>
    </submittedName>
</protein>
<feature type="compositionally biased region" description="Polar residues" evidence="1">
    <location>
        <begin position="271"/>
        <end position="286"/>
    </location>
</feature>
<dbReference type="STRING" id="363999.A0A439D071"/>
<sequence length="693" mass="77090">MSTEDDINPPCWIEDPMLGQHSPYSLVVYVVARFNAVYRPLSVLTIEETDVDQVQAAEIIPLCQRLSAMLADPSNRVALASELSLAADFYSDEQSTSGPSIHDLPKTGGLEYFRQLDGGDRVYRDFPDFPFISTCLMLAGDLSSDCPMRLRPLGTRFRDRDATSYSMVVFDVSDLEQSRYGIVAFKVQHMVLVESLEMWRRWTDWGQPLGGERELRVGEPQSRTPLSVREFATKFGVKIPDDASALDGVPLVEPDAFRLIWPSESSETENGRVSQGPPQSGSSIDSSDARLARRIEGILQTDGFTLLLLNGVRKLRAFQQSLRRVLLEKPDCLNSPEGSGLLGLAFEAETHLNLVQYDGLSGEVIRAALDRDELKQIQSVSICIDRITETPRHLADALFPSGMKHDFYILQSPSRNSDDRAIEFMQELCRVPDRLSPSNKIFISGIYSSALRRQPWVPASGPGLPTSAFPVQYIFHRTQYNPRGHRWTTQSGYIGDGMLSPLASATGLLAWLGKLASRVLLWAVGAPDLEDPLRIQVSPIPAEEFKLQGVQTRDTVRRPLCSGTWCVVVSTEKYRDTARHEANSRVRGCEPCEAQYIGFALVRLLVDVVAEDSPITVAAEDVQVCGLAEFLGQTSPAAVDAALVERRLAKTEEKISHWIGQGRLGEGLRWLRQLEVEEAVEVLNMGLKEHFGR</sequence>
<keyword evidence="3" id="KW-1185">Reference proteome</keyword>
<dbReference type="Proteomes" id="UP000286045">
    <property type="component" value="Unassembled WGS sequence"/>
</dbReference>
<accession>A0A439D071</accession>
<dbReference type="AlphaFoldDB" id="A0A439D071"/>
<gene>
    <name evidence="2" type="ORF">EKO27_g7302</name>
</gene>
<evidence type="ECO:0000256" key="1">
    <source>
        <dbReference type="SAM" id="MobiDB-lite"/>
    </source>
</evidence>
<organism evidence="2 3">
    <name type="scientific">Xylaria grammica</name>
    <dbReference type="NCBI Taxonomy" id="363999"/>
    <lineage>
        <taxon>Eukaryota</taxon>
        <taxon>Fungi</taxon>
        <taxon>Dikarya</taxon>
        <taxon>Ascomycota</taxon>
        <taxon>Pezizomycotina</taxon>
        <taxon>Sordariomycetes</taxon>
        <taxon>Xylariomycetidae</taxon>
        <taxon>Xylariales</taxon>
        <taxon>Xylariaceae</taxon>
        <taxon>Xylaria</taxon>
    </lineage>
</organism>
<dbReference type="EMBL" id="RYZI01000236">
    <property type="protein sequence ID" value="RWA07798.1"/>
    <property type="molecule type" value="Genomic_DNA"/>
</dbReference>
<evidence type="ECO:0000313" key="3">
    <source>
        <dbReference type="Proteomes" id="UP000286045"/>
    </source>
</evidence>
<evidence type="ECO:0000313" key="2">
    <source>
        <dbReference type="EMBL" id="RWA07798.1"/>
    </source>
</evidence>
<name>A0A439D071_9PEZI</name>
<feature type="region of interest" description="Disordered" evidence="1">
    <location>
        <begin position="265"/>
        <end position="287"/>
    </location>
</feature>
<reference evidence="2 3" key="1">
    <citation type="submission" date="2018-12" db="EMBL/GenBank/DDBJ databases">
        <title>Draft genome sequence of Xylaria grammica IHI A82.</title>
        <authorList>
            <person name="Buettner E."/>
            <person name="Kellner H."/>
        </authorList>
    </citation>
    <scope>NUCLEOTIDE SEQUENCE [LARGE SCALE GENOMIC DNA]</scope>
    <source>
        <strain evidence="2 3">IHI A82</strain>
    </source>
</reference>
<proteinExistence type="predicted"/>